<evidence type="ECO:0000256" key="1">
    <source>
        <dbReference type="SAM" id="Phobius"/>
    </source>
</evidence>
<evidence type="ECO:0000313" key="2">
    <source>
        <dbReference type="EMBL" id="CAL8072526.1"/>
    </source>
</evidence>
<feature type="transmembrane region" description="Helical" evidence="1">
    <location>
        <begin position="293"/>
        <end position="314"/>
    </location>
</feature>
<name>A0ABP1PP86_9HEXA</name>
<accession>A0ABP1PP86</accession>
<comment type="caution">
    <text evidence="2">The sequence shown here is derived from an EMBL/GenBank/DDBJ whole genome shotgun (WGS) entry which is preliminary data.</text>
</comment>
<evidence type="ECO:0008006" key="4">
    <source>
        <dbReference type="Google" id="ProtNLM"/>
    </source>
</evidence>
<keyword evidence="1" id="KW-0472">Membrane</keyword>
<feature type="transmembrane region" description="Helical" evidence="1">
    <location>
        <begin position="334"/>
        <end position="351"/>
    </location>
</feature>
<evidence type="ECO:0000313" key="3">
    <source>
        <dbReference type="Proteomes" id="UP001642540"/>
    </source>
</evidence>
<gene>
    <name evidence="2" type="ORF">ODALV1_LOCUS2213</name>
</gene>
<keyword evidence="3" id="KW-1185">Reference proteome</keyword>
<feature type="transmembrane region" description="Helical" evidence="1">
    <location>
        <begin position="134"/>
        <end position="158"/>
    </location>
</feature>
<reference evidence="2 3" key="1">
    <citation type="submission" date="2024-08" db="EMBL/GenBank/DDBJ databases">
        <authorList>
            <person name="Cucini C."/>
            <person name="Frati F."/>
        </authorList>
    </citation>
    <scope>NUCLEOTIDE SEQUENCE [LARGE SCALE GENOMIC DNA]</scope>
</reference>
<dbReference type="EMBL" id="CAXLJM020000007">
    <property type="protein sequence ID" value="CAL8072526.1"/>
    <property type="molecule type" value="Genomic_DNA"/>
</dbReference>
<feature type="transmembrane region" description="Helical" evidence="1">
    <location>
        <begin position="399"/>
        <end position="420"/>
    </location>
</feature>
<dbReference type="Proteomes" id="UP001642540">
    <property type="component" value="Unassembled WGS sequence"/>
</dbReference>
<keyword evidence="1" id="KW-1133">Transmembrane helix</keyword>
<organism evidence="2 3">
    <name type="scientific">Orchesella dallaii</name>
    <dbReference type="NCBI Taxonomy" id="48710"/>
    <lineage>
        <taxon>Eukaryota</taxon>
        <taxon>Metazoa</taxon>
        <taxon>Ecdysozoa</taxon>
        <taxon>Arthropoda</taxon>
        <taxon>Hexapoda</taxon>
        <taxon>Collembola</taxon>
        <taxon>Entomobryomorpha</taxon>
        <taxon>Entomobryoidea</taxon>
        <taxon>Orchesellidae</taxon>
        <taxon>Orchesellinae</taxon>
        <taxon>Orchesella</taxon>
    </lineage>
</organism>
<proteinExistence type="predicted"/>
<protein>
    <recommendedName>
        <fullName evidence="4">Gustatory receptor</fullName>
    </recommendedName>
</protein>
<keyword evidence="1" id="KW-0812">Transmembrane</keyword>
<feature type="transmembrane region" description="Helical" evidence="1">
    <location>
        <begin position="222"/>
        <end position="243"/>
    </location>
</feature>
<sequence length="424" mass="49391">MSQLEPSNRHKCSLINFIKLYFDYSYFLCLCPFRFVSDGDRGFITQTWLPQKVLTGLAHTFSILMLINDLRDKLFQPSKDYNRNPVAYFQILDSLFNLAYKSTLIKRVWWNRQDFLFVFEFIWNRKSLNNTSNIILKPIVVHTLFIFYSLLAGASLIAGKGFVSSLYEWTPSWWFRRIVALGRHAFFIDGPLPSKYAPELSNITTVEYILAGLMATGLISRFILGFFIDLCILSMTLTLWSVIHSFSLSIQSDSYHKWMSKNYSTLTLTQNNTKCKSWQSIFYEWDTIRRLSLLINNAMGSLVIWFLLEALMYYSVNMDAFLLAKDVFKKSYLFAYYFGTLTIFVFSGNICNELEEIKSWLVDDENRKPVGYHDLKLILHEMIEKTIGIRGMGVFTMSYSSFATFGATIVTFFIICILQQQTTK</sequence>